<evidence type="ECO:0000313" key="2">
    <source>
        <dbReference type="Proteomes" id="UP001159427"/>
    </source>
</evidence>
<gene>
    <name evidence="1" type="ORF">PEVE_00023700</name>
</gene>
<evidence type="ECO:0000313" key="1">
    <source>
        <dbReference type="EMBL" id="CAH3192336.1"/>
    </source>
</evidence>
<protein>
    <submittedName>
        <fullName evidence="1">Uncharacterized protein</fullName>
    </submittedName>
</protein>
<accession>A0ABN8SNU9</accession>
<name>A0ABN8SNU9_9CNID</name>
<reference evidence="1 2" key="1">
    <citation type="submission" date="2022-05" db="EMBL/GenBank/DDBJ databases">
        <authorList>
            <consortium name="Genoscope - CEA"/>
            <person name="William W."/>
        </authorList>
    </citation>
    <scope>NUCLEOTIDE SEQUENCE [LARGE SCALE GENOMIC DNA]</scope>
</reference>
<proteinExistence type="predicted"/>
<organism evidence="1 2">
    <name type="scientific">Porites evermanni</name>
    <dbReference type="NCBI Taxonomy" id="104178"/>
    <lineage>
        <taxon>Eukaryota</taxon>
        <taxon>Metazoa</taxon>
        <taxon>Cnidaria</taxon>
        <taxon>Anthozoa</taxon>
        <taxon>Hexacorallia</taxon>
        <taxon>Scleractinia</taxon>
        <taxon>Fungiina</taxon>
        <taxon>Poritidae</taxon>
        <taxon>Porites</taxon>
    </lineage>
</organism>
<comment type="caution">
    <text evidence="1">The sequence shown here is derived from an EMBL/GenBank/DDBJ whole genome shotgun (WGS) entry which is preliminary data.</text>
</comment>
<sequence length="267" mass="30183">MDYRYEASRDEAFQPALTGTRPITFSIPASDDYYDLNELCFRIKVRLTDPAAEYQGLKGNVANSDGNNTRNTYCVNNFGHTIFRDINLRMNGVLMTEQSNTYHYKAYVETSLNYNREEGATKLAPQGWANQLNVIEEMGATGANSDTPTNANWSGNAELRALISRSLSESRHNLIIRPHLPPLKAGKCLVPGVQSDFELFLNPNSIYLMGTPNKGTLNDKKFFAIHNEDIKVTLLMRKLTLIASVYVRLQKERRMPKKDRALPRGSK</sequence>
<dbReference type="EMBL" id="CALNXI010003149">
    <property type="protein sequence ID" value="CAH3192336.1"/>
    <property type="molecule type" value="Genomic_DNA"/>
</dbReference>
<dbReference type="Proteomes" id="UP001159427">
    <property type="component" value="Unassembled WGS sequence"/>
</dbReference>
<keyword evidence="2" id="KW-1185">Reference proteome</keyword>